<dbReference type="Proteomes" id="UP000331127">
    <property type="component" value="Unassembled WGS sequence"/>
</dbReference>
<name>A0A5M3WGP1_9ACTN</name>
<accession>A0A5M3WGP1</accession>
<gene>
    <name evidence="2" type="ORF">Amac_010550</name>
</gene>
<dbReference type="EMBL" id="BLAE01000006">
    <property type="protein sequence ID" value="GES07460.1"/>
    <property type="molecule type" value="Genomic_DNA"/>
</dbReference>
<sequence length="81" mass="8889">MPHKNPAKVLAIIAAILFALSLFHLLTGDTDEAVLSATIGGLLLGNRAQYQKNQRLLRSLLRRLHELEAGYGRSENPKARG</sequence>
<organism evidence="2 3">
    <name type="scientific">Acrocarpospora macrocephala</name>
    <dbReference type="NCBI Taxonomy" id="150177"/>
    <lineage>
        <taxon>Bacteria</taxon>
        <taxon>Bacillati</taxon>
        <taxon>Actinomycetota</taxon>
        <taxon>Actinomycetes</taxon>
        <taxon>Streptosporangiales</taxon>
        <taxon>Streptosporangiaceae</taxon>
        <taxon>Acrocarpospora</taxon>
    </lineage>
</organism>
<keyword evidence="1" id="KW-1133">Transmembrane helix</keyword>
<dbReference type="AlphaFoldDB" id="A0A5M3WGP1"/>
<evidence type="ECO:0000256" key="1">
    <source>
        <dbReference type="SAM" id="Phobius"/>
    </source>
</evidence>
<protein>
    <submittedName>
        <fullName evidence="2">Uncharacterized protein</fullName>
    </submittedName>
</protein>
<evidence type="ECO:0000313" key="3">
    <source>
        <dbReference type="Proteomes" id="UP000331127"/>
    </source>
</evidence>
<proteinExistence type="predicted"/>
<reference evidence="2 3" key="1">
    <citation type="submission" date="2019-10" db="EMBL/GenBank/DDBJ databases">
        <title>Whole genome shotgun sequence of Acrocarpospora macrocephala NBRC 16266.</title>
        <authorList>
            <person name="Ichikawa N."/>
            <person name="Kimura A."/>
            <person name="Kitahashi Y."/>
            <person name="Komaki H."/>
            <person name="Oguchi A."/>
        </authorList>
    </citation>
    <scope>NUCLEOTIDE SEQUENCE [LARGE SCALE GENOMIC DNA]</scope>
    <source>
        <strain evidence="2 3">NBRC 16266</strain>
    </source>
</reference>
<keyword evidence="1" id="KW-0472">Membrane</keyword>
<evidence type="ECO:0000313" key="2">
    <source>
        <dbReference type="EMBL" id="GES07460.1"/>
    </source>
</evidence>
<feature type="transmembrane region" description="Helical" evidence="1">
    <location>
        <begin position="7"/>
        <end position="27"/>
    </location>
</feature>
<keyword evidence="1" id="KW-0812">Transmembrane</keyword>
<comment type="caution">
    <text evidence="2">The sequence shown here is derived from an EMBL/GenBank/DDBJ whole genome shotgun (WGS) entry which is preliminary data.</text>
</comment>
<dbReference type="RefSeq" id="WP_155353166.1">
    <property type="nucleotide sequence ID" value="NZ_BAAAHL010000012.1"/>
</dbReference>
<keyword evidence="3" id="KW-1185">Reference proteome</keyword>